<feature type="compositionally biased region" description="Basic and acidic residues" evidence="1">
    <location>
        <begin position="25"/>
        <end position="44"/>
    </location>
</feature>
<dbReference type="Proteomes" id="UP001049176">
    <property type="component" value="Chromosome 5"/>
</dbReference>
<protein>
    <submittedName>
        <fullName evidence="2">Uncharacterized protein</fullName>
    </submittedName>
</protein>
<sequence length="558" mass="61212">MDALGRWKPGQPIKFTVLDLSSARQERVRGQQDQVLLDHEPETRELDEDWLQCVPPMSDPGNSSMEAEKNTNSFDDANEPSVVPIAPSEVERTPTPRLDKGKDRAVKIEEVPDEDLTVVSATPHFTSVTSQDSQKEVGGGSYTIESKSQVAGEKNGVEDDPPLPSLDATALEHEHQLSNPSLSSDIANLISSLSNILVSHPELSEGVKNVVQTAIRGDYWPSQREALHRAAGNVAESLNRVDQEAGDVGKKVAEALERFFQTFAQLAMTGSSVANANHPDDPKVDPQEDPNNTASPNSNIINDEGGNTASDHSQRSHDANPFRASERRHWQWGPWDQPHPHLRAHGFGRFGAFGPWGRRPHAQHHHNHHNHPGRYPPPPPPPPLSGDFMGPFGMHFGNTSEGNVPQSWGSGNGNIPTNVYDDPSLTRPSGPANISDAHSVIDASARQDGIPFPHRSNTLPSRHSHPTVSVNYETRSFTRDGKERGREKGTRRLYKILRSLSDMGFSAREHSELLTRVQELLSSNAAQKDDEIVTTVVNEVLSKPVASTSEVNLPGSWD</sequence>
<feature type="compositionally biased region" description="Basic residues" evidence="1">
    <location>
        <begin position="359"/>
        <end position="372"/>
    </location>
</feature>
<dbReference type="OrthoDB" id="661148at2759"/>
<feature type="compositionally biased region" description="Polar residues" evidence="1">
    <location>
        <begin position="289"/>
        <end position="311"/>
    </location>
</feature>
<comment type="caution">
    <text evidence="2">The sequence shown here is derived from an EMBL/GenBank/DDBJ whole genome shotgun (WGS) entry which is preliminary data.</text>
</comment>
<dbReference type="EMBL" id="CM032185">
    <property type="protein sequence ID" value="KAG7092621.1"/>
    <property type="molecule type" value="Genomic_DNA"/>
</dbReference>
<dbReference type="KEGG" id="more:E1B28_008964"/>
<reference evidence="2" key="1">
    <citation type="journal article" date="2021" name="Genome Biol. Evol.">
        <title>The assembled and annotated genome of the fairy-ring fungus Marasmius oreades.</title>
        <authorList>
            <person name="Hiltunen M."/>
            <person name="Ament-Velasquez S.L."/>
            <person name="Johannesson H."/>
        </authorList>
    </citation>
    <scope>NUCLEOTIDE SEQUENCE</scope>
    <source>
        <strain evidence="2">03SP1</strain>
    </source>
</reference>
<feature type="region of interest" description="Disordered" evidence="1">
    <location>
        <begin position="25"/>
        <end position="166"/>
    </location>
</feature>
<accession>A0A9P7RZG3</accession>
<feature type="compositionally biased region" description="Pro residues" evidence="1">
    <location>
        <begin position="374"/>
        <end position="384"/>
    </location>
</feature>
<feature type="region of interest" description="Disordered" evidence="1">
    <location>
        <begin position="272"/>
        <end position="325"/>
    </location>
</feature>
<dbReference type="GeneID" id="66078040"/>
<feature type="compositionally biased region" description="Basic and acidic residues" evidence="1">
    <location>
        <begin position="89"/>
        <end position="110"/>
    </location>
</feature>
<gene>
    <name evidence="2" type="ORF">E1B28_008964</name>
</gene>
<proteinExistence type="predicted"/>
<dbReference type="AlphaFoldDB" id="A0A9P7RZG3"/>
<evidence type="ECO:0000313" key="3">
    <source>
        <dbReference type="Proteomes" id="UP001049176"/>
    </source>
</evidence>
<keyword evidence="3" id="KW-1185">Reference proteome</keyword>
<evidence type="ECO:0000256" key="1">
    <source>
        <dbReference type="SAM" id="MobiDB-lite"/>
    </source>
</evidence>
<dbReference type="RefSeq" id="XP_043009091.1">
    <property type="nucleotide sequence ID" value="XM_043153806.1"/>
</dbReference>
<feature type="compositionally biased region" description="Polar residues" evidence="1">
    <location>
        <begin position="119"/>
        <end position="132"/>
    </location>
</feature>
<feature type="region of interest" description="Disordered" evidence="1">
    <location>
        <begin position="359"/>
        <end position="384"/>
    </location>
</feature>
<feature type="compositionally biased region" description="Basic and acidic residues" evidence="1">
    <location>
        <begin position="312"/>
        <end position="325"/>
    </location>
</feature>
<organism evidence="2 3">
    <name type="scientific">Marasmius oreades</name>
    <name type="common">fairy-ring Marasmius</name>
    <dbReference type="NCBI Taxonomy" id="181124"/>
    <lineage>
        <taxon>Eukaryota</taxon>
        <taxon>Fungi</taxon>
        <taxon>Dikarya</taxon>
        <taxon>Basidiomycota</taxon>
        <taxon>Agaricomycotina</taxon>
        <taxon>Agaricomycetes</taxon>
        <taxon>Agaricomycetidae</taxon>
        <taxon>Agaricales</taxon>
        <taxon>Marasmiineae</taxon>
        <taxon>Marasmiaceae</taxon>
        <taxon>Marasmius</taxon>
    </lineage>
</organism>
<name>A0A9P7RZG3_9AGAR</name>
<evidence type="ECO:0000313" key="2">
    <source>
        <dbReference type="EMBL" id="KAG7092621.1"/>
    </source>
</evidence>
<feature type="compositionally biased region" description="Polar residues" evidence="1">
    <location>
        <begin position="60"/>
        <end position="75"/>
    </location>
</feature>